<feature type="compositionally biased region" description="Low complexity" evidence="2">
    <location>
        <begin position="167"/>
        <end position="176"/>
    </location>
</feature>
<dbReference type="Proteomes" id="UP000188320">
    <property type="component" value="Unassembled WGS sequence"/>
</dbReference>
<feature type="region of interest" description="Disordered" evidence="2">
    <location>
        <begin position="266"/>
        <end position="297"/>
    </location>
</feature>
<organism evidence="3 4">
    <name type="scientific">Zancudomyces culisetae</name>
    <name type="common">Gut fungus</name>
    <name type="synonym">Smittium culisetae</name>
    <dbReference type="NCBI Taxonomy" id="1213189"/>
    <lineage>
        <taxon>Eukaryota</taxon>
        <taxon>Fungi</taxon>
        <taxon>Fungi incertae sedis</taxon>
        <taxon>Zoopagomycota</taxon>
        <taxon>Kickxellomycotina</taxon>
        <taxon>Harpellomycetes</taxon>
        <taxon>Harpellales</taxon>
        <taxon>Legeriomycetaceae</taxon>
        <taxon>Zancudomyces</taxon>
    </lineage>
</organism>
<gene>
    <name evidence="3" type="ORF">AX774_g7441</name>
</gene>
<dbReference type="OrthoDB" id="2526683at2759"/>
<sequence length="1034" mass="115559">MSNNENAAPNPQLSESFQAVWELRCKHCQTFWSSRGMEAVVMARPAIRCYSTDLPPLGCDILYPALSESLLKLVSESTGSESRDLTYHARRFDSTPSGPCECHVQDIGCLGWCLAQRLRIRQRGYQHLWTFYQDSVSVTQRSKKNGEPIGWSELPQSSNGPVSADLRSSTTQQTSRATNDDLRVTNPYIRREVITSDVHGGVVGTRLVPVDIETTRATLLERIAELHPDLRVPFPALRENNASTQERIIEGTENIMAHILRARRNSSINRERSNAISTHNSETSSRDRERMPPNPLHLVGPAWISQLNASFINRPCSTDQLSSSSASSEATDSEIQSLERTQLQPYVFGGFDDKTGYRVMQSRKFFDSQATLNGIPQAEMNDKFGVKNFDKFSTESYEEMDCRIRKMKIIETHAEKRHHAEKVLSSPRSTRAARMEAARVLAKIREQETVVTKMKPGEFKSLPCLNAFIPEEDSLCSGLHNNLSGKFGSVLEKSASSNDLSAASTNTEVTKTIKLACERNLLKNKKSTYLHSGVYTERELGSNQFKRPTSKGMKGVERMAGKRQYDTETNSSESEYESLDKEYTINLDGTAVSFGFRHLTLAAKLFIVLENNTTRNTKIRKDELKEIGEKVFIKNLFSIAMDIKNREKGLNAENKNLGAGVETFSAQKVDTEYFEKITSLDPAVECTTLYDCGKIIQLSDIHPNTGGLTGTTKVSKNSTPHNHIDFELLTRYSLFKNRYLKRNGVSKTHTISKSAENHHASLIFDKTSDKIDIKSSAQQKGKTKEVNSVCTKNTESDEAIGASSSGLNTNINTTQTREELSSPKHQDTYVTLMELLTNKSTLLGNLFSSFHDKNLRYFLIKELSRLQGNNHLVQHETCEQGFCGSRKSNDKLCGTVRKSLKKNCRYARDSGSESSGVSFMGGEQTEYSHEIKAANEYDKNISTGTESDGNKDSDSYSYSYSYSYGSSSTGDSIDVYISGTRCDVLNTHPHTGQTDAAGQNNKPAEKNIPHSLQGWLLQSGVERMSKMENAAIFR</sequence>
<dbReference type="PANTHER" id="PTHR31841">
    <property type="entry name" value="PROTEIN FAM72A-RELATED"/>
    <property type="match status" value="1"/>
</dbReference>
<evidence type="ECO:0000313" key="3">
    <source>
        <dbReference type="EMBL" id="OMH79155.1"/>
    </source>
</evidence>
<protein>
    <submittedName>
        <fullName evidence="3">Uncharacterized protein</fullName>
    </submittedName>
</protein>
<dbReference type="AlphaFoldDB" id="A0A1R1PDT1"/>
<dbReference type="EMBL" id="LSSK01001651">
    <property type="protein sequence ID" value="OMH79155.1"/>
    <property type="molecule type" value="Genomic_DNA"/>
</dbReference>
<evidence type="ECO:0000313" key="4">
    <source>
        <dbReference type="Proteomes" id="UP000188320"/>
    </source>
</evidence>
<feature type="region of interest" description="Disordered" evidence="2">
    <location>
        <begin position="143"/>
        <end position="182"/>
    </location>
</feature>
<comment type="similarity">
    <text evidence="1">Belongs to the FAM72 family.</text>
</comment>
<dbReference type="InterPro" id="IPR026768">
    <property type="entry name" value="YPEH2ZP"/>
</dbReference>
<feature type="compositionally biased region" description="Polar residues" evidence="2">
    <location>
        <begin position="988"/>
        <end position="1002"/>
    </location>
</feature>
<keyword evidence="4" id="KW-1185">Reference proteome</keyword>
<accession>A0A1R1PDT1</accession>
<evidence type="ECO:0000256" key="2">
    <source>
        <dbReference type="SAM" id="MobiDB-lite"/>
    </source>
</evidence>
<feature type="region of interest" description="Disordered" evidence="2">
    <location>
        <begin position="988"/>
        <end position="1007"/>
    </location>
</feature>
<dbReference type="GO" id="GO:0005829">
    <property type="term" value="C:cytosol"/>
    <property type="evidence" value="ECO:0007669"/>
    <property type="project" value="TreeGrafter"/>
</dbReference>
<dbReference type="PANTHER" id="PTHR31841:SF1">
    <property type="entry name" value="PROTEIN FAM72A-RELATED"/>
    <property type="match status" value="1"/>
</dbReference>
<comment type="caution">
    <text evidence="3">The sequence shown here is derived from an EMBL/GenBank/DDBJ whole genome shotgun (WGS) entry which is preliminary data.</text>
</comment>
<evidence type="ECO:0000256" key="1">
    <source>
        <dbReference type="ARBA" id="ARBA00006888"/>
    </source>
</evidence>
<reference evidence="4" key="1">
    <citation type="submission" date="2017-01" db="EMBL/GenBank/DDBJ databases">
        <authorList>
            <person name="Wang Y."/>
            <person name="White M."/>
            <person name="Kvist S."/>
            <person name="Moncalvo J.-M."/>
        </authorList>
    </citation>
    <scope>NUCLEOTIDE SEQUENCE [LARGE SCALE GENOMIC DNA]</scope>
    <source>
        <strain evidence="4">COL-18-3</strain>
    </source>
</reference>
<name>A0A1R1PDT1_ZANCU</name>
<proteinExistence type="inferred from homology"/>